<dbReference type="PANTHER" id="PTHR42852">
    <property type="entry name" value="THIOL:DISULFIDE INTERCHANGE PROTEIN DSBE"/>
    <property type="match status" value="1"/>
</dbReference>
<dbReference type="AlphaFoldDB" id="M0BKE3"/>
<dbReference type="Gene3D" id="3.40.30.10">
    <property type="entry name" value="Glutaredoxin"/>
    <property type="match status" value="1"/>
</dbReference>
<dbReference type="OrthoDB" id="115386at2157"/>
<protein>
    <submittedName>
        <fullName evidence="2">Thioredoxin</fullName>
    </submittedName>
</protein>
<feature type="domain" description="Thioredoxin" evidence="1">
    <location>
        <begin position="43"/>
        <end position="185"/>
    </location>
</feature>
<dbReference type="PROSITE" id="PS51352">
    <property type="entry name" value="THIOREDOXIN_2"/>
    <property type="match status" value="1"/>
</dbReference>
<proteinExistence type="predicted"/>
<dbReference type="STRING" id="1227490.C479_08203"/>
<evidence type="ECO:0000313" key="2">
    <source>
        <dbReference type="EMBL" id="ELZ10778.1"/>
    </source>
</evidence>
<dbReference type="Proteomes" id="UP000011560">
    <property type="component" value="Unassembled WGS sequence"/>
</dbReference>
<evidence type="ECO:0000313" key="3">
    <source>
        <dbReference type="Proteomes" id="UP000011560"/>
    </source>
</evidence>
<accession>M0BKE3</accession>
<keyword evidence="3" id="KW-1185">Reference proteome</keyword>
<dbReference type="EMBL" id="AOIQ01000014">
    <property type="protein sequence ID" value="ELZ10778.1"/>
    <property type="molecule type" value="Genomic_DNA"/>
</dbReference>
<dbReference type="InterPro" id="IPR050553">
    <property type="entry name" value="Thioredoxin_ResA/DsbE_sf"/>
</dbReference>
<sequence>MKRREAIAGAASLGVLGAGGALAVGGFPSFGSSSDGSNENPQIDEPVTVPTVDLSWSDGEPVTVPIADTVTVLEFWATTCTVCPDAVPKVTAAAERTGDDVAFVAITAEDVGPDDFSPEYIEDTWREFGGGEWPIGYGTFEVQVQLTSAATPATAIIDADGVTQWTHTGIVSTETILEEIEAAGGTVR</sequence>
<dbReference type="InterPro" id="IPR013766">
    <property type="entry name" value="Thioredoxin_domain"/>
</dbReference>
<comment type="caution">
    <text evidence="2">The sequence shown here is derived from an EMBL/GenBank/DDBJ whole genome shotgun (WGS) entry which is preliminary data.</text>
</comment>
<evidence type="ECO:0000259" key="1">
    <source>
        <dbReference type="PROSITE" id="PS51352"/>
    </source>
</evidence>
<dbReference type="CDD" id="cd02966">
    <property type="entry name" value="TlpA_like_family"/>
    <property type="match status" value="1"/>
</dbReference>
<gene>
    <name evidence="2" type="ORF">C479_08203</name>
</gene>
<name>M0BKE3_9EURY</name>
<dbReference type="RefSeq" id="WP_007700712.1">
    <property type="nucleotide sequence ID" value="NZ_AOIQ01000014.1"/>
</dbReference>
<dbReference type="SUPFAM" id="SSF52833">
    <property type="entry name" value="Thioredoxin-like"/>
    <property type="match status" value="1"/>
</dbReference>
<dbReference type="InterPro" id="IPR036249">
    <property type="entry name" value="Thioredoxin-like_sf"/>
</dbReference>
<organism evidence="2 3">
    <name type="scientific">Halovivax asiaticus JCM 14624</name>
    <dbReference type="NCBI Taxonomy" id="1227490"/>
    <lineage>
        <taxon>Archaea</taxon>
        <taxon>Methanobacteriati</taxon>
        <taxon>Methanobacteriota</taxon>
        <taxon>Stenosarchaea group</taxon>
        <taxon>Halobacteria</taxon>
        <taxon>Halobacteriales</taxon>
        <taxon>Natrialbaceae</taxon>
        <taxon>Halovivax</taxon>
    </lineage>
</organism>
<dbReference type="PANTHER" id="PTHR42852:SF17">
    <property type="entry name" value="THIOREDOXIN-LIKE PROTEIN HI_1115"/>
    <property type="match status" value="1"/>
</dbReference>
<reference evidence="2 3" key="1">
    <citation type="journal article" date="2014" name="PLoS Genet.">
        <title>Phylogenetically driven sequencing of extremely halophilic archaea reveals strategies for static and dynamic osmo-response.</title>
        <authorList>
            <person name="Becker E.A."/>
            <person name="Seitzer P.M."/>
            <person name="Tritt A."/>
            <person name="Larsen D."/>
            <person name="Krusor M."/>
            <person name="Yao A.I."/>
            <person name="Wu D."/>
            <person name="Madern D."/>
            <person name="Eisen J.A."/>
            <person name="Darling A.E."/>
            <person name="Facciotti M.T."/>
        </authorList>
    </citation>
    <scope>NUCLEOTIDE SEQUENCE [LARGE SCALE GENOMIC DNA]</scope>
    <source>
        <strain evidence="2 3">JCM 14624</strain>
    </source>
</reference>